<evidence type="ECO:0000256" key="1">
    <source>
        <dbReference type="SAM" id="Coils"/>
    </source>
</evidence>
<dbReference type="PANTHER" id="PTHR22674">
    <property type="entry name" value="NTPASE, KAP FAMILY P-LOOP DOMAIN-CONTAINING 1"/>
    <property type="match status" value="1"/>
</dbReference>
<evidence type="ECO:0000313" key="4">
    <source>
        <dbReference type="EMBL" id="KLA22230.1"/>
    </source>
</evidence>
<comment type="caution">
    <text evidence="4">The sequence shown here is derived from an EMBL/GenBank/DDBJ whole genome shotgun (WGS) entry which is preliminary data.</text>
</comment>
<feature type="transmembrane region" description="Helical" evidence="2">
    <location>
        <begin position="132"/>
        <end position="150"/>
    </location>
</feature>
<feature type="transmembrane region" description="Helical" evidence="2">
    <location>
        <begin position="28"/>
        <end position="45"/>
    </location>
</feature>
<reference evidence="4 5" key="1">
    <citation type="submission" date="2015-04" db="EMBL/GenBank/DDBJ databases">
        <title>Draft Genome Sequences of Eight Spore-Forming Food Isolates of Bacillus cereus Genome sequencing.</title>
        <authorList>
            <person name="Krawcyk A.O."/>
            <person name="de Jong A."/>
            <person name="Eijlander R.T."/>
            <person name="Berendsen E.M."/>
            <person name="Holsappel S."/>
            <person name="Wells-Bennik M."/>
            <person name="Kuipers O.P."/>
        </authorList>
    </citation>
    <scope>NUCLEOTIDE SEQUENCE [LARGE SCALE GENOMIC DNA]</scope>
    <source>
        <strain evidence="4 5">B4077</strain>
    </source>
</reference>
<keyword evidence="2" id="KW-0812">Transmembrane</keyword>
<gene>
    <name evidence="4" type="ORF">B4077_3176</name>
</gene>
<evidence type="ECO:0000256" key="2">
    <source>
        <dbReference type="SAM" id="Phobius"/>
    </source>
</evidence>
<keyword evidence="2" id="KW-0472">Membrane</keyword>
<keyword evidence="2" id="KW-1133">Transmembrane helix</keyword>
<dbReference type="AlphaFoldDB" id="A0A0G8EDQ3"/>
<proteinExistence type="predicted"/>
<dbReference type="PATRIC" id="fig|1396.428.peg.2529"/>
<keyword evidence="1" id="KW-0175">Coiled coil</keyword>
<dbReference type="Pfam" id="PF07693">
    <property type="entry name" value="KAP_NTPase"/>
    <property type="match status" value="1"/>
</dbReference>
<dbReference type="InterPro" id="IPR027417">
    <property type="entry name" value="P-loop_NTPase"/>
</dbReference>
<name>A0A0G8EDQ3_BACCE</name>
<dbReference type="EMBL" id="LCYI01000062">
    <property type="protein sequence ID" value="KLA22230.1"/>
    <property type="molecule type" value="Genomic_DNA"/>
</dbReference>
<feature type="coiled-coil region" evidence="1">
    <location>
        <begin position="314"/>
        <end position="352"/>
    </location>
</feature>
<dbReference type="SUPFAM" id="SSF52540">
    <property type="entry name" value="P-loop containing nucleoside triphosphate hydrolases"/>
    <property type="match status" value="1"/>
</dbReference>
<accession>A0A0G8EDQ3</accession>
<dbReference type="PANTHER" id="PTHR22674:SF6">
    <property type="entry name" value="NTPASE KAP FAMILY P-LOOP DOMAIN-CONTAINING PROTEIN 1"/>
    <property type="match status" value="1"/>
</dbReference>
<dbReference type="InterPro" id="IPR011646">
    <property type="entry name" value="KAP_P-loop"/>
</dbReference>
<evidence type="ECO:0000259" key="3">
    <source>
        <dbReference type="Pfam" id="PF07693"/>
    </source>
</evidence>
<dbReference type="InterPro" id="IPR052754">
    <property type="entry name" value="NTPase_KAP_P-loop"/>
</dbReference>
<dbReference type="RefSeq" id="WP_046956838.1">
    <property type="nucleotide sequence ID" value="NZ_LCYI01000062.1"/>
</dbReference>
<protein>
    <recommendedName>
        <fullName evidence="3">KAP NTPase domain-containing protein</fullName>
    </recommendedName>
</protein>
<dbReference type="Proteomes" id="UP000035214">
    <property type="component" value="Unassembled WGS sequence"/>
</dbReference>
<sequence length="886" mass="102910">MSKLVTLMKKIKTMLSEKQTEQKAIEESLMVLLLATIIFTIEGFLDEKLLSKFNGLSTIIDYVKNYWFVLPLISILISIFVYITIKNNYFKRIINYPAFTFKFDRWIISAILSMFLYCFATNWGWLQGNLNEQIIILGTILLLFYSMVIIKRKNKISLQCNNEQSGEEQNKIEMDGQSYSSDIAIKKSEDDKLDRTEFAIRLVTSINSWKKEESIVIGLYGEWGTGKTSVLNLMQEEFNKKQNMIIVPFNPWYFKDEEQLILQFFNKLVTEIEKNFFGKKSELISNIKAYSQKVASVTLRMGVVNFSFKDFLGNKEENNDIFSLKKNIEKQLERENKRIIILIDDIDRLDDKEIHSVFKLVKAIADFEHTTYILALDEEIVAQVLSTQYSGKQSSNIGQSFLEKIIQVPLYLPPVDQVDIQTILFGEIEKVLEKNQIFLPDNERMRFQMLWSNSIGKFPLTIRAVKRYQNSIVFSLPLVKEEVNIVDFLCIEGMRVFLPDLYKFIYKHSDAFLTAGGAKTEGVPEEYKPILDEVFKGFSTQEKKNIDFLIYELFPRSKYLFTGQKDNIRIFDKNWELEKRICAADYFNKYFVYSVRDGQISDKKFNDLLNELKNEDINSVINKTKEIISTRNYFRFIGKVLTVLDVLEPKQAEGLIMCLVGLEQSIPAGGNGNMSNQLQTALVISRLLIIQPEDRREDVSKRAIQAVDSLLFSVEILHYLDLASKNGHVLKENEMKRVAFNVIERIKKEINDDNFLDNYGVNTSMMLIMIKKFGNEKHKNKLSISLKKWMKKENGVEKLLIGFAQKSYNPESGRYYFSKFDVGSYSRLKTVVGKDGVDSIVEIIENKYPKDLLDDSEYVGITDYEEVALAFWDEHYTMLEAMNHSI</sequence>
<organism evidence="4 5">
    <name type="scientific">Bacillus cereus</name>
    <dbReference type="NCBI Taxonomy" id="1396"/>
    <lineage>
        <taxon>Bacteria</taxon>
        <taxon>Bacillati</taxon>
        <taxon>Bacillota</taxon>
        <taxon>Bacilli</taxon>
        <taxon>Bacillales</taxon>
        <taxon>Bacillaceae</taxon>
        <taxon>Bacillus</taxon>
        <taxon>Bacillus cereus group</taxon>
    </lineage>
</organism>
<feature type="domain" description="KAP NTPase" evidence="3">
    <location>
        <begin position="196"/>
        <end position="473"/>
    </location>
</feature>
<feature type="transmembrane region" description="Helical" evidence="2">
    <location>
        <begin position="106"/>
        <end position="126"/>
    </location>
</feature>
<evidence type="ECO:0000313" key="5">
    <source>
        <dbReference type="Proteomes" id="UP000035214"/>
    </source>
</evidence>
<dbReference type="Gene3D" id="3.40.50.300">
    <property type="entry name" value="P-loop containing nucleotide triphosphate hydrolases"/>
    <property type="match status" value="1"/>
</dbReference>
<feature type="transmembrane region" description="Helical" evidence="2">
    <location>
        <begin position="65"/>
        <end position="85"/>
    </location>
</feature>